<dbReference type="RefSeq" id="WP_231448066.1">
    <property type="nucleotide sequence ID" value="NZ_JAJOMB010000021.1"/>
</dbReference>
<sequence length="92" mass="10177">MPDDYRTLIAPAARDEISAAPRPVALRILKTLLALERDPRGLSPTPPAPRPIPLASDPDRHTLRIGDHRVIYTVEDLKIIVWAVLPTGSVRN</sequence>
<evidence type="ECO:0000256" key="1">
    <source>
        <dbReference type="ARBA" id="ARBA00022649"/>
    </source>
</evidence>
<accession>A0A9X1NHT6</accession>
<feature type="region of interest" description="Disordered" evidence="2">
    <location>
        <begin position="38"/>
        <end position="59"/>
    </location>
</feature>
<dbReference type="InterPro" id="IPR007712">
    <property type="entry name" value="RelE/ParE_toxin"/>
</dbReference>
<evidence type="ECO:0000256" key="2">
    <source>
        <dbReference type="SAM" id="MobiDB-lite"/>
    </source>
</evidence>
<dbReference type="InterPro" id="IPR035093">
    <property type="entry name" value="RelE/ParE_toxin_dom_sf"/>
</dbReference>
<dbReference type="Pfam" id="PF05016">
    <property type="entry name" value="ParE_toxin"/>
    <property type="match status" value="1"/>
</dbReference>
<protein>
    <submittedName>
        <fullName evidence="3">Type II toxin-antitoxin system RelE/ParE family toxin</fullName>
    </submittedName>
</protein>
<dbReference type="SUPFAM" id="SSF143011">
    <property type="entry name" value="RelE-like"/>
    <property type="match status" value="1"/>
</dbReference>
<evidence type="ECO:0000313" key="4">
    <source>
        <dbReference type="Proteomes" id="UP001138997"/>
    </source>
</evidence>
<name>A0A9X1NHT6_9ACTN</name>
<dbReference type="Gene3D" id="3.30.2310.20">
    <property type="entry name" value="RelE-like"/>
    <property type="match status" value="1"/>
</dbReference>
<dbReference type="Proteomes" id="UP001138997">
    <property type="component" value="Unassembled WGS sequence"/>
</dbReference>
<gene>
    <name evidence="3" type="ORF">LR394_30605</name>
</gene>
<comment type="caution">
    <text evidence="3">The sequence shown here is derived from an EMBL/GenBank/DDBJ whole genome shotgun (WGS) entry which is preliminary data.</text>
</comment>
<dbReference type="AlphaFoldDB" id="A0A9X1NHT6"/>
<dbReference type="EMBL" id="JAJOMB010000021">
    <property type="protein sequence ID" value="MCD5315262.1"/>
    <property type="molecule type" value="Genomic_DNA"/>
</dbReference>
<proteinExistence type="predicted"/>
<organism evidence="3 4">
    <name type="scientific">Kineosporia babensis</name>
    <dbReference type="NCBI Taxonomy" id="499548"/>
    <lineage>
        <taxon>Bacteria</taxon>
        <taxon>Bacillati</taxon>
        <taxon>Actinomycetota</taxon>
        <taxon>Actinomycetes</taxon>
        <taxon>Kineosporiales</taxon>
        <taxon>Kineosporiaceae</taxon>
        <taxon>Kineosporia</taxon>
    </lineage>
</organism>
<keyword evidence="4" id="KW-1185">Reference proteome</keyword>
<evidence type="ECO:0000313" key="3">
    <source>
        <dbReference type="EMBL" id="MCD5315262.1"/>
    </source>
</evidence>
<reference evidence="3" key="1">
    <citation type="submission" date="2021-11" db="EMBL/GenBank/DDBJ databases">
        <title>Streptomyces corallinus and Kineosporia corallina sp. nov., two new coral-derived marine actinobacteria.</title>
        <authorList>
            <person name="Buangrab K."/>
            <person name="Sutthacheep M."/>
            <person name="Yeemin T."/>
            <person name="Harunari E."/>
            <person name="Igarashi Y."/>
            <person name="Sripreechasak P."/>
            <person name="Kanchanasin P."/>
            <person name="Tanasupawat S."/>
            <person name="Phongsopitanun W."/>
        </authorList>
    </citation>
    <scope>NUCLEOTIDE SEQUENCE</scope>
    <source>
        <strain evidence="3">JCM 31032</strain>
    </source>
</reference>
<keyword evidence="1" id="KW-1277">Toxin-antitoxin system</keyword>